<feature type="non-terminal residue" evidence="2">
    <location>
        <position position="71"/>
    </location>
</feature>
<dbReference type="InterPro" id="IPR036734">
    <property type="entry name" value="Neur_chan_lig-bd_sf"/>
</dbReference>
<dbReference type="SUPFAM" id="SSF63712">
    <property type="entry name" value="Nicotinic receptor ligand binding domain-like"/>
    <property type="match status" value="1"/>
</dbReference>
<proteinExistence type="predicted"/>
<organism evidence="2 3">
    <name type="scientific">Staurois parvus</name>
    <dbReference type="NCBI Taxonomy" id="386267"/>
    <lineage>
        <taxon>Eukaryota</taxon>
        <taxon>Metazoa</taxon>
        <taxon>Chordata</taxon>
        <taxon>Craniata</taxon>
        <taxon>Vertebrata</taxon>
        <taxon>Euteleostomi</taxon>
        <taxon>Amphibia</taxon>
        <taxon>Batrachia</taxon>
        <taxon>Anura</taxon>
        <taxon>Neobatrachia</taxon>
        <taxon>Ranoidea</taxon>
        <taxon>Ranidae</taxon>
        <taxon>Staurois</taxon>
    </lineage>
</organism>
<gene>
    <name evidence="2" type="ORF">SPARVUS_LOCUS2113385</name>
</gene>
<comment type="caution">
    <text evidence="2">The sequence shown here is derived from an EMBL/GenBank/DDBJ whole genome shotgun (WGS) entry which is preliminary data.</text>
</comment>
<feature type="domain" description="Neurotransmitter-gated ion-channel ligand-binding" evidence="1">
    <location>
        <begin position="1"/>
        <end position="60"/>
    </location>
</feature>
<evidence type="ECO:0000313" key="3">
    <source>
        <dbReference type="Proteomes" id="UP001162483"/>
    </source>
</evidence>
<dbReference type="Gene3D" id="2.70.170.10">
    <property type="entry name" value="Neurotransmitter-gated ion-channel ligand-binding domain"/>
    <property type="match status" value="1"/>
</dbReference>
<evidence type="ECO:0000313" key="2">
    <source>
        <dbReference type="EMBL" id="CAI9542554.1"/>
    </source>
</evidence>
<accession>A0ABN9B2M1</accession>
<evidence type="ECO:0000259" key="1">
    <source>
        <dbReference type="Pfam" id="PF02931"/>
    </source>
</evidence>
<dbReference type="EMBL" id="CATNWA010002294">
    <property type="protein sequence ID" value="CAI9542554.1"/>
    <property type="molecule type" value="Genomic_DNA"/>
</dbReference>
<keyword evidence="3" id="KW-1185">Reference proteome</keyword>
<dbReference type="InterPro" id="IPR006202">
    <property type="entry name" value="Neur_chan_lig-bd"/>
</dbReference>
<reference evidence="2" key="1">
    <citation type="submission" date="2023-05" db="EMBL/GenBank/DDBJ databases">
        <authorList>
            <person name="Stuckert A."/>
        </authorList>
    </citation>
    <scope>NUCLEOTIDE SEQUENCE</scope>
</reference>
<dbReference type="Pfam" id="PF02931">
    <property type="entry name" value="Neur_chan_LBD"/>
    <property type="match status" value="1"/>
</dbReference>
<name>A0ABN9B2M1_9NEOB</name>
<sequence>MALYTIVSLDTALQTMISYVWFNMAWQNQFISWDPANYCGIKQILIPGTDFWLPDLYVYEMYLLLCVYGCH</sequence>
<protein>
    <recommendedName>
        <fullName evidence="1">Neurotransmitter-gated ion-channel ligand-binding domain-containing protein</fullName>
    </recommendedName>
</protein>
<dbReference type="Proteomes" id="UP001162483">
    <property type="component" value="Unassembled WGS sequence"/>
</dbReference>